<feature type="region of interest" description="Disordered" evidence="4">
    <location>
        <begin position="774"/>
        <end position="808"/>
    </location>
</feature>
<dbReference type="OrthoDB" id="294853at2759"/>
<dbReference type="InParanoid" id="A0A0H2RES0"/>
<dbReference type="STRING" id="27342.A0A0H2RES0"/>
<evidence type="ECO:0000256" key="2">
    <source>
        <dbReference type="ARBA" id="ARBA00022448"/>
    </source>
</evidence>
<evidence type="ECO:0000313" key="7">
    <source>
        <dbReference type="Proteomes" id="UP000053477"/>
    </source>
</evidence>
<dbReference type="InterPro" id="IPR032691">
    <property type="entry name" value="Mon2/Sec7/BIG1-like_HUS"/>
</dbReference>
<dbReference type="FunCoup" id="A0A0H2RES0">
    <property type="interactions" value="538"/>
</dbReference>
<proteinExistence type="inferred from homology"/>
<evidence type="ECO:0000256" key="4">
    <source>
        <dbReference type="SAM" id="MobiDB-lite"/>
    </source>
</evidence>
<dbReference type="PROSITE" id="PS50166">
    <property type="entry name" value="IMPORTIN_B_NT"/>
    <property type="match status" value="1"/>
</dbReference>
<keyword evidence="3" id="KW-0653">Protein transport</keyword>
<feature type="domain" description="Importin N-terminal" evidence="5">
    <location>
        <begin position="856"/>
        <end position="909"/>
    </location>
</feature>
<reference evidence="6 7" key="1">
    <citation type="submission" date="2015-04" db="EMBL/GenBank/DDBJ databases">
        <title>Complete genome sequence of Schizopora paradoxa KUC8140, a cosmopolitan wood degrader in East Asia.</title>
        <authorList>
            <consortium name="DOE Joint Genome Institute"/>
            <person name="Min B."/>
            <person name="Park H."/>
            <person name="Jang Y."/>
            <person name="Kim J.-J."/>
            <person name="Kim K.H."/>
            <person name="Pangilinan J."/>
            <person name="Lipzen A."/>
            <person name="Riley R."/>
            <person name="Grigoriev I.V."/>
            <person name="Spatafora J.W."/>
            <person name="Choi I.-G."/>
        </authorList>
    </citation>
    <scope>NUCLEOTIDE SEQUENCE [LARGE SCALE GENOMIC DNA]</scope>
    <source>
        <strain evidence="6 7">KUC8140</strain>
    </source>
</reference>
<dbReference type="GO" id="GO:0005794">
    <property type="term" value="C:Golgi apparatus"/>
    <property type="evidence" value="ECO:0007669"/>
    <property type="project" value="UniProtKB-ARBA"/>
</dbReference>
<comment type="similarity">
    <text evidence="1">Belongs to the MON2 family.</text>
</comment>
<dbReference type="EMBL" id="KQ086028">
    <property type="protein sequence ID" value="KLO10365.1"/>
    <property type="molecule type" value="Genomic_DNA"/>
</dbReference>
<evidence type="ECO:0000313" key="6">
    <source>
        <dbReference type="EMBL" id="KLO10365.1"/>
    </source>
</evidence>
<sequence>MSSLALLTSDLQSLSSETKRKHPDIRDASEKALGIVRSLPASEQSSTKLKVGDAEAEELLKPILMGCASKNAKVTAICLSCLQRMLTLRAVPLSSVPSMLHAMNECMIQGVDIQLRILQTLLSLITNFRSLHGRLLGDALIICFKMQESRIAVVSSTAAATLRQIVMFIIDKVVEEDRNDKVETIQLTEIILPDDSKVSLGPSAVDAYSVVEDLCLLANTEKPHFLKLGSLPKTFALELIESVLTNYHDLFRKHTELLILLRHHLCPLLLKLLSDKPVFPLILRSARVVFLLLKQFADELPMEVEVFLSLLIRIVGGESESDSSSFASRPPWMRVIAMEIIRGLCNDAQLMRQVWERFDSVEGGTRLFGSLISVLNRLMTEKPVLLGVSSQMFGVGVSSHHSDDKMPSTATGYSFDVGSVAGMVANAASATMTNVVGMMNADHGLSLVGSAMKLQCIDQLDKADSPPIPEAYIYLLGFQCLVSICEGFASATVPLFNTIVVQRSRAAGEATLKAPSALDISKLATDDTISSSTKQVLQSVHDMIENGWPGLLAALSFVVATNLSDSLFADALQSYLNVANASGMLGLTIPRDAFLTSLAKFAIPSRVVSSIEAYSYVEPATPRVASSSGPSSSDGSTISGAQAPGLSERNLACLKILVTSAMFLAGSLGASWFDILETLQNADYVLTSKGQRPTVKQNVPPSPGQGTRSTSSNTAPSAAQPHIPLLVDLDAESVQRLIQRFFDSSKNLDDNAFHDFVSALCRLSSEMIKMQSSSETAILSPVGSEHDSDRRSLSAPGSGHQDSAAHRRRISGIHLPRTLRGGDFGINKLGSVSRLNIVRFTHRSPDVAWNVVTAHLLDVLRNSSAPHSIRIQAAHTLDNDLLLLIPRNWGSSEERRSAIQHLLLNVLEKQVAPDSDSSGISVSSNATLTDIRKLGQETLHQILQSAGHTIIVGWDVVFNMLSGACEPSTPRMEQIVSSPPSVQGKRLSKPPPLPFASVPDKGSTALVRVAFQSLTLVCDSLSTLSPEHLRLCISTLGRFGRQMDTNIALTAAGSLLWGVSDSLQAKRKEGGQMEAEYNSLWMFLLLEVLGLCTDLRPEVRVGAIQTLFRTLQLYGSTLSLDTWEDVLWKVTFPLLDSISQVAIDNPVASPQQVETASLGAIPEQGQAWDESKTLALQSIGSIFNDFLISKIIHLESFERGWDTFVNHIKQSFLADSAGPCTAALRCLERAVHAAQHAPEDSAEKVVILSEKSWLACDDMGDTLQEKKRSSPFDQECLLAYVDVMRAIRGLTLSRNKQEWALERLSRLLTIVKATITYSESPTYRPDVDNLSPVQSAVISLVSDIDLTVPGSPSLVMRDLSSFVTLPFAAAFEVQREVEIAGDAQQRIQRVTYIAVAKKVMPLLVDIFLRFESSAGIFEDETVESILASYCVPMKLKYECPPSSKGGRDLPLWKTATSCFLRIVHVCSMQLRKTDTGVSDARVEGIWRQIVEGFSGAILADCHHEELLSQEERDAAELFDFALIAAIESDVVPYIGDSRVADNLTTQLASVLRRGSMLYHDRDTNSEDFDADGLQSESPRSSLSGLTGSTAVERVLPRERFAFWCLDLLFSISSDSKKDDEPLRRRIATLSLRTLLDRCNKTLADYLADQSIRGNYPLSRIREEELVHVLRKLLTLRLWSGTLWAAFSDSPSQFASEQPGFTSTLTPGQALAEAGKRSGIAHLFHFYGPLCQIVAIPQRLPTAWVALDILKPSTPSHGMEIVAVPKDTKDEELDARRLASACLEEIGKEFK</sequence>
<dbReference type="Pfam" id="PF16206">
    <property type="entry name" value="Mon2_C"/>
    <property type="match status" value="2"/>
</dbReference>
<dbReference type="Proteomes" id="UP000053477">
    <property type="component" value="Unassembled WGS sequence"/>
</dbReference>
<protein>
    <recommendedName>
        <fullName evidence="5">Importin N-terminal domain-containing protein</fullName>
    </recommendedName>
</protein>
<feature type="region of interest" description="Disordered" evidence="4">
    <location>
        <begin position="621"/>
        <end position="641"/>
    </location>
</feature>
<dbReference type="PANTHER" id="PTHR10663:SF333">
    <property type="entry name" value="PROTEIN MON2 HOMOLOG"/>
    <property type="match status" value="1"/>
</dbReference>
<feature type="region of interest" description="Disordered" evidence="4">
    <location>
        <begin position="692"/>
        <end position="718"/>
    </location>
</feature>
<gene>
    <name evidence="6" type="ORF">SCHPADRAFT_856686</name>
</gene>
<dbReference type="InterPro" id="IPR016024">
    <property type="entry name" value="ARM-type_fold"/>
</dbReference>
<organism evidence="6 7">
    <name type="scientific">Schizopora paradoxa</name>
    <dbReference type="NCBI Taxonomy" id="27342"/>
    <lineage>
        <taxon>Eukaryota</taxon>
        <taxon>Fungi</taxon>
        <taxon>Dikarya</taxon>
        <taxon>Basidiomycota</taxon>
        <taxon>Agaricomycotina</taxon>
        <taxon>Agaricomycetes</taxon>
        <taxon>Hymenochaetales</taxon>
        <taxon>Schizoporaceae</taxon>
        <taxon>Schizopora</taxon>
    </lineage>
</organism>
<feature type="compositionally biased region" description="Low complexity" evidence="4">
    <location>
        <begin position="626"/>
        <end position="640"/>
    </location>
</feature>
<keyword evidence="7" id="KW-1185">Reference proteome</keyword>
<dbReference type="PANTHER" id="PTHR10663">
    <property type="entry name" value="GUANYL-NUCLEOTIDE EXCHANGE FACTOR"/>
    <property type="match status" value="1"/>
</dbReference>
<dbReference type="SUPFAM" id="SSF48371">
    <property type="entry name" value="ARM repeat"/>
    <property type="match status" value="1"/>
</dbReference>
<dbReference type="InterPro" id="IPR032629">
    <property type="entry name" value="DCB_dom"/>
</dbReference>
<evidence type="ECO:0000256" key="3">
    <source>
        <dbReference type="ARBA" id="ARBA00022927"/>
    </source>
</evidence>
<dbReference type="Pfam" id="PF16213">
    <property type="entry name" value="DCB"/>
    <property type="match status" value="1"/>
</dbReference>
<accession>A0A0H2RES0</accession>
<dbReference type="InterPro" id="IPR001494">
    <property type="entry name" value="Importin-beta_N"/>
</dbReference>
<evidence type="ECO:0000259" key="5">
    <source>
        <dbReference type="PROSITE" id="PS50166"/>
    </source>
</evidence>
<keyword evidence="2" id="KW-0813">Transport</keyword>
<name>A0A0H2RES0_9AGAM</name>
<feature type="compositionally biased region" description="Polar residues" evidence="4">
    <location>
        <begin position="692"/>
        <end position="717"/>
    </location>
</feature>
<dbReference type="GO" id="GO:0006886">
    <property type="term" value="P:intracellular protein transport"/>
    <property type="evidence" value="ECO:0007669"/>
    <property type="project" value="InterPro"/>
</dbReference>
<dbReference type="Pfam" id="PF12783">
    <property type="entry name" value="Sec7-like_HUS"/>
    <property type="match status" value="1"/>
</dbReference>
<evidence type="ECO:0000256" key="1">
    <source>
        <dbReference type="ARBA" id="ARBA00008144"/>
    </source>
</evidence>
<dbReference type="GO" id="GO:0031267">
    <property type="term" value="F:small GTPase binding"/>
    <property type="evidence" value="ECO:0007669"/>
    <property type="project" value="InterPro"/>
</dbReference>
<dbReference type="InterPro" id="IPR032817">
    <property type="entry name" value="Mon2_C"/>
</dbReference>